<dbReference type="SUPFAM" id="SSF81995">
    <property type="entry name" value="beta-sandwich domain of Sec23/24"/>
    <property type="match status" value="1"/>
</dbReference>
<evidence type="ECO:0000259" key="2">
    <source>
        <dbReference type="PROSITE" id="PS51925"/>
    </source>
</evidence>
<feature type="domain" description="DEK-C" evidence="3">
    <location>
        <begin position="1"/>
        <end position="56"/>
    </location>
</feature>
<dbReference type="OrthoDB" id="10251073at2759"/>
<dbReference type="Pfam" id="PF08766">
    <property type="entry name" value="DEK_C"/>
    <property type="match status" value="1"/>
</dbReference>
<reference evidence="4" key="1">
    <citation type="journal article" date="2020" name="Fungal Divers.">
        <title>Resolving the Mortierellaceae phylogeny through synthesis of multi-gene phylogenetics and phylogenomics.</title>
        <authorList>
            <person name="Vandepol N."/>
            <person name="Liber J."/>
            <person name="Desiro A."/>
            <person name="Na H."/>
            <person name="Kennedy M."/>
            <person name="Barry K."/>
            <person name="Grigoriev I.V."/>
            <person name="Miller A.N."/>
            <person name="O'Donnell K."/>
            <person name="Stajich J.E."/>
            <person name="Bonito G."/>
        </authorList>
    </citation>
    <scope>NUCLEOTIDE SEQUENCE</scope>
    <source>
        <strain evidence="4">KOD948</strain>
    </source>
</reference>
<evidence type="ECO:0000313" key="4">
    <source>
        <dbReference type="EMBL" id="KAG0254036.1"/>
    </source>
</evidence>
<dbReference type="AlphaFoldDB" id="A0A9P6U0J4"/>
<dbReference type="InterPro" id="IPR003121">
    <property type="entry name" value="SWIB_MDM2_domain"/>
</dbReference>
<dbReference type="Pfam" id="PF02201">
    <property type="entry name" value="SWIB"/>
    <property type="match status" value="1"/>
</dbReference>
<dbReference type="PROSITE" id="PS51998">
    <property type="entry name" value="DEK_C"/>
    <property type="match status" value="1"/>
</dbReference>
<comment type="caution">
    <text evidence="4">The sequence shown here is derived from an EMBL/GenBank/DDBJ whole genome shotgun (WGS) entry which is preliminary data.</text>
</comment>
<dbReference type="InterPro" id="IPR014876">
    <property type="entry name" value="DEK_C"/>
</dbReference>
<evidence type="ECO:0000313" key="5">
    <source>
        <dbReference type="Proteomes" id="UP000726737"/>
    </source>
</evidence>
<dbReference type="SUPFAM" id="SSF47592">
    <property type="entry name" value="SWIB/MDM2 domain"/>
    <property type="match status" value="1"/>
</dbReference>
<organism evidence="4 5">
    <name type="scientific">Mortierella polycephala</name>
    <dbReference type="NCBI Taxonomy" id="41804"/>
    <lineage>
        <taxon>Eukaryota</taxon>
        <taxon>Fungi</taxon>
        <taxon>Fungi incertae sedis</taxon>
        <taxon>Mucoromycota</taxon>
        <taxon>Mortierellomycotina</taxon>
        <taxon>Mortierellomycetes</taxon>
        <taxon>Mortierellales</taxon>
        <taxon>Mortierellaceae</taxon>
        <taxon>Mortierella</taxon>
    </lineage>
</organism>
<proteinExistence type="predicted"/>
<evidence type="ECO:0000256" key="1">
    <source>
        <dbReference type="SAM" id="MobiDB-lite"/>
    </source>
</evidence>
<feature type="compositionally biased region" description="Low complexity" evidence="1">
    <location>
        <begin position="76"/>
        <end position="93"/>
    </location>
</feature>
<gene>
    <name evidence="4" type="ORF">BG011_006009</name>
</gene>
<accession>A0A9P6U0J4</accession>
<dbReference type="SUPFAM" id="SSF109715">
    <property type="entry name" value="DEK C-terminal domain"/>
    <property type="match status" value="1"/>
</dbReference>
<sequence length="304" mass="33670">MSNVDQYRDKVAELISQADITTVSARGIRKKVEALNGISLNNVKREFDEMVMEMYEKITNDIESAVLNGGADGHHQQQQQQQQQAQQQAQQQVPVPPQQNPFGFALPPTSYVAPAVPKPAKPKPAKPTKKRPASPLEDDDDDSEGSYSSVEEGNGRANKKAKSASSLIKKDSKTTKTKVKAKSKVTTRDEKKQKQKKDGGAPRTTGIHKPVYISDRLAGIIGDAGTVGPTGRIEMPRTQVVKHIWVYIRAHSLQDEKDRRQINLDDKLKALFGLEDPQISFFALNKYLSPHLTKIEDRPEPASA</sequence>
<feature type="region of interest" description="Disordered" evidence="1">
    <location>
        <begin position="67"/>
        <end position="209"/>
    </location>
</feature>
<feature type="compositionally biased region" description="Basic residues" evidence="1">
    <location>
        <begin position="120"/>
        <end position="132"/>
    </location>
</feature>
<dbReference type="Gene3D" id="1.10.245.10">
    <property type="entry name" value="SWIB/MDM2 domain"/>
    <property type="match status" value="1"/>
</dbReference>
<name>A0A9P6U0J4_9FUNG</name>
<evidence type="ECO:0000259" key="3">
    <source>
        <dbReference type="PROSITE" id="PS51998"/>
    </source>
</evidence>
<keyword evidence="5" id="KW-1185">Reference proteome</keyword>
<evidence type="ECO:0008006" key="6">
    <source>
        <dbReference type="Google" id="ProtNLM"/>
    </source>
</evidence>
<dbReference type="PANTHER" id="PTHR13844">
    <property type="entry name" value="SWI/SNF-RELATED MATRIX-ASSOCIATED ACTIN-DEPENDENT REGULATOR OF CHROMATIN SUBFAMILY D"/>
    <property type="match status" value="1"/>
</dbReference>
<dbReference type="CDD" id="cd10567">
    <property type="entry name" value="SWIB-MDM2_like"/>
    <property type="match status" value="1"/>
</dbReference>
<dbReference type="PROSITE" id="PS51925">
    <property type="entry name" value="SWIB_MDM2"/>
    <property type="match status" value="1"/>
</dbReference>
<dbReference type="Proteomes" id="UP000726737">
    <property type="component" value="Unassembled WGS sequence"/>
</dbReference>
<dbReference type="SMART" id="SM00151">
    <property type="entry name" value="SWIB"/>
    <property type="match status" value="1"/>
</dbReference>
<dbReference type="InterPro" id="IPR019835">
    <property type="entry name" value="SWIB_domain"/>
</dbReference>
<feature type="compositionally biased region" description="Basic and acidic residues" evidence="1">
    <location>
        <begin position="186"/>
        <end position="200"/>
    </location>
</feature>
<feature type="domain" description="DM2" evidence="2">
    <location>
        <begin position="206"/>
        <end position="294"/>
    </location>
</feature>
<dbReference type="EMBL" id="JAAAJA010000423">
    <property type="protein sequence ID" value="KAG0254036.1"/>
    <property type="molecule type" value="Genomic_DNA"/>
</dbReference>
<feature type="compositionally biased region" description="Basic residues" evidence="1">
    <location>
        <begin position="175"/>
        <end position="185"/>
    </location>
</feature>
<protein>
    <recommendedName>
        <fullName evidence="6">DM2 domain-containing protein</fullName>
    </recommendedName>
</protein>
<dbReference type="InterPro" id="IPR036885">
    <property type="entry name" value="SWIB_MDM2_dom_sf"/>
</dbReference>